<dbReference type="AlphaFoldDB" id="V8QL39"/>
<dbReference type="InterPro" id="IPR022742">
    <property type="entry name" value="Hydrolase_4"/>
</dbReference>
<dbReference type="Pfam" id="PF12146">
    <property type="entry name" value="Hydrolase_4"/>
    <property type="match status" value="1"/>
</dbReference>
<dbReference type="PANTHER" id="PTHR43798">
    <property type="entry name" value="MONOACYLGLYCEROL LIPASE"/>
    <property type="match status" value="1"/>
</dbReference>
<keyword evidence="5" id="KW-1185">Reference proteome</keyword>
<dbReference type="GO" id="GO:0016020">
    <property type="term" value="C:membrane"/>
    <property type="evidence" value="ECO:0007669"/>
    <property type="project" value="TreeGrafter"/>
</dbReference>
<sequence length="272" mass="30930">MEKASNSVGALLIHGLGGTQFDLGSLHKILNRAGVQTHALTLPGHGGDPTDLLNVSAEDWIDAVQAKYREIVDQYETVHIMGMCMGSLLAAELAKRERHAKGRLVLLAPPVYLDGWSTPWYRHFRHLLYAIPYIAQRIRVEEEEPYGIKNELVRRIVKSRFAKGDSFHYQWVPLAVVRQVDRLRNWVRQSLEHIGCATLIVHAREDELTSIKSAYYLQKQMTGTTVNVVVLENSYHMICVDNDREQVAVCVLEHFMLDPAHARRADRQRSAS</sequence>
<dbReference type="SUPFAM" id="SSF53474">
    <property type="entry name" value="alpha/beta-Hydrolases"/>
    <property type="match status" value="1"/>
</dbReference>
<organism evidence="4 5">
    <name type="scientific">Advenella kashmirensis W13003</name>
    <dbReference type="NCBI Taxonomy" id="1424334"/>
    <lineage>
        <taxon>Bacteria</taxon>
        <taxon>Pseudomonadati</taxon>
        <taxon>Pseudomonadota</taxon>
        <taxon>Betaproteobacteria</taxon>
        <taxon>Burkholderiales</taxon>
        <taxon>Alcaligenaceae</taxon>
    </lineage>
</organism>
<dbReference type="InterPro" id="IPR050266">
    <property type="entry name" value="AB_hydrolase_sf"/>
</dbReference>
<dbReference type="eggNOG" id="COG1647">
    <property type="taxonomic scope" value="Bacteria"/>
</dbReference>
<evidence type="ECO:0000313" key="4">
    <source>
        <dbReference type="EMBL" id="ETF00377.1"/>
    </source>
</evidence>
<dbReference type="EMBL" id="AYXT01000014">
    <property type="protein sequence ID" value="ETF00377.1"/>
    <property type="molecule type" value="Genomic_DNA"/>
</dbReference>
<dbReference type="OrthoDB" id="8612291at2"/>
<evidence type="ECO:0000256" key="2">
    <source>
        <dbReference type="PIRSR" id="PIRSR017388-3"/>
    </source>
</evidence>
<feature type="site" description="Important for substrate specificity" evidence="2">
    <location>
        <position position="134"/>
    </location>
</feature>
<proteinExistence type="predicted"/>
<dbReference type="InterPro" id="IPR029058">
    <property type="entry name" value="AB_hydrolase_fold"/>
</dbReference>
<dbReference type="PATRIC" id="fig|1424334.3.peg.4342"/>
<dbReference type="InterPro" id="IPR012354">
    <property type="entry name" value="Esterase_lipase"/>
</dbReference>
<keyword evidence="1" id="KW-0378">Hydrolase</keyword>
<dbReference type="PANTHER" id="PTHR43798:SF31">
    <property type="entry name" value="AB HYDROLASE SUPERFAMILY PROTEIN YCLE"/>
    <property type="match status" value="1"/>
</dbReference>
<feature type="domain" description="Serine aminopeptidase S33" evidence="3">
    <location>
        <begin position="11"/>
        <end position="242"/>
    </location>
</feature>
<gene>
    <name evidence="4" type="ORF">W822_21660</name>
</gene>
<dbReference type="Gene3D" id="3.40.50.1820">
    <property type="entry name" value="alpha/beta hydrolase"/>
    <property type="match status" value="1"/>
</dbReference>
<dbReference type="PIRSF" id="PIRSF017388">
    <property type="entry name" value="Esterase_lipase"/>
    <property type="match status" value="1"/>
</dbReference>
<name>V8QL39_9BURK</name>
<comment type="caution">
    <text evidence="4">The sequence shown here is derived from an EMBL/GenBank/DDBJ whole genome shotgun (WGS) entry which is preliminary data.</text>
</comment>
<dbReference type="GO" id="GO:0052689">
    <property type="term" value="F:carboxylic ester hydrolase activity"/>
    <property type="evidence" value="ECO:0007669"/>
    <property type="project" value="InterPro"/>
</dbReference>
<evidence type="ECO:0000256" key="1">
    <source>
        <dbReference type="ARBA" id="ARBA00022801"/>
    </source>
</evidence>
<dbReference type="Proteomes" id="UP000018733">
    <property type="component" value="Unassembled WGS sequence"/>
</dbReference>
<dbReference type="RefSeq" id="WP_024007244.1">
    <property type="nucleotide sequence ID" value="NZ_KI650983.1"/>
</dbReference>
<dbReference type="STRING" id="1424334.W822_21660"/>
<protein>
    <submittedName>
        <fullName evidence="4">Thermostable monoacylglycerol lipase</fullName>
    </submittedName>
</protein>
<accession>V8QL39</accession>
<dbReference type="ESTHER" id="9burk-v8ql39">
    <property type="family name" value="CarbLipBact_2"/>
</dbReference>
<evidence type="ECO:0000259" key="3">
    <source>
        <dbReference type="Pfam" id="PF12146"/>
    </source>
</evidence>
<reference evidence="4 5" key="1">
    <citation type="journal article" date="2014" name="Genome Announc.">
        <title>Draft Genome Sequence of Advenella kashmirensis Strain W13003, a Polycyclic Aromatic Hydrocarbon-Degrading Bacterium.</title>
        <authorList>
            <person name="Wang X."/>
            <person name="Jin D."/>
            <person name="Zhou L."/>
            <person name="Wu L."/>
            <person name="An W."/>
            <person name="Zhao L."/>
        </authorList>
    </citation>
    <scope>NUCLEOTIDE SEQUENCE [LARGE SCALE GENOMIC DNA]</scope>
    <source>
        <strain evidence="4 5">W13003</strain>
    </source>
</reference>
<evidence type="ECO:0000313" key="5">
    <source>
        <dbReference type="Proteomes" id="UP000018733"/>
    </source>
</evidence>
<dbReference type="HOGENOM" id="CLU_076594_1_0_4"/>